<protein>
    <submittedName>
        <fullName evidence="2">Uncharacterized protein</fullName>
    </submittedName>
</protein>
<feature type="compositionally biased region" description="Pro residues" evidence="1">
    <location>
        <begin position="43"/>
        <end position="57"/>
    </location>
</feature>
<feature type="region of interest" description="Disordered" evidence="1">
    <location>
        <begin position="1"/>
        <end position="69"/>
    </location>
</feature>
<feature type="compositionally biased region" description="Polar residues" evidence="1">
    <location>
        <begin position="17"/>
        <end position="27"/>
    </location>
</feature>
<comment type="caution">
    <text evidence="2">The sequence shown here is derived from an EMBL/GenBank/DDBJ whole genome shotgun (WGS) entry which is preliminary data.</text>
</comment>
<evidence type="ECO:0000313" key="3">
    <source>
        <dbReference type="Proteomes" id="UP000324222"/>
    </source>
</evidence>
<accession>A0A5B7ENK1</accession>
<reference evidence="2 3" key="1">
    <citation type="submission" date="2019-05" db="EMBL/GenBank/DDBJ databases">
        <title>Another draft genome of Portunus trituberculatus and its Hox gene families provides insights of decapod evolution.</title>
        <authorList>
            <person name="Jeong J.-H."/>
            <person name="Song I."/>
            <person name="Kim S."/>
            <person name="Choi T."/>
            <person name="Kim D."/>
            <person name="Ryu S."/>
            <person name="Kim W."/>
        </authorList>
    </citation>
    <scope>NUCLEOTIDE SEQUENCE [LARGE SCALE GENOMIC DNA]</scope>
    <source>
        <tissue evidence="2">Muscle</tissue>
    </source>
</reference>
<evidence type="ECO:0000313" key="2">
    <source>
        <dbReference type="EMBL" id="MPC34553.1"/>
    </source>
</evidence>
<dbReference type="EMBL" id="VSRR010003079">
    <property type="protein sequence ID" value="MPC34553.1"/>
    <property type="molecule type" value="Genomic_DNA"/>
</dbReference>
<keyword evidence="3" id="KW-1185">Reference proteome</keyword>
<name>A0A5B7ENK1_PORTR</name>
<gene>
    <name evidence="2" type="ORF">E2C01_027946</name>
</gene>
<organism evidence="2 3">
    <name type="scientific">Portunus trituberculatus</name>
    <name type="common">Swimming crab</name>
    <name type="synonym">Neptunus trituberculatus</name>
    <dbReference type="NCBI Taxonomy" id="210409"/>
    <lineage>
        <taxon>Eukaryota</taxon>
        <taxon>Metazoa</taxon>
        <taxon>Ecdysozoa</taxon>
        <taxon>Arthropoda</taxon>
        <taxon>Crustacea</taxon>
        <taxon>Multicrustacea</taxon>
        <taxon>Malacostraca</taxon>
        <taxon>Eumalacostraca</taxon>
        <taxon>Eucarida</taxon>
        <taxon>Decapoda</taxon>
        <taxon>Pleocyemata</taxon>
        <taxon>Brachyura</taxon>
        <taxon>Eubrachyura</taxon>
        <taxon>Portunoidea</taxon>
        <taxon>Portunidae</taxon>
        <taxon>Portuninae</taxon>
        <taxon>Portunus</taxon>
    </lineage>
</organism>
<proteinExistence type="predicted"/>
<evidence type="ECO:0000256" key="1">
    <source>
        <dbReference type="SAM" id="MobiDB-lite"/>
    </source>
</evidence>
<sequence length="81" mass="8709">MAPQHAGPLHHTARGATHTSAAPQSLINHHHTALVSVTRLSPATPPQPPFPGLPHRPPTTLRLQGHPRVPTRLVGLLEEDK</sequence>
<dbReference type="AlphaFoldDB" id="A0A5B7ENK1"/>
<dbReference type="Proteomes" id="UP000324222">
    <property type="component" value="Unassembled WGS sequence"/>
</dbReference>